<name>A0A1W0VTU7_SORBI</name>
<reference evidence="2" key="2">
    <citation type="journal article" date="2018" name="Plant J.">
        <title>The Sorghum bicolor reference genome: improved assembly, gene annotations, a transcriptome atlas, and signatures of genome organization.</title>
        <authorList>
            <person name="McCormick R.F."/>
            <person name="Truong S.K."/>
            <person name="Sreedasyam A."/>
            <person name="Jenkins J."/>
            <person name="Shu S."/>
            <person name="Sims D."/>
            <person name="Kennedy M."/>
            <person name="Amirebrahimi M."/>
            <person name="Weers B.D."/>
            <person name="McKinley B."/>
            <person name="Mattison A."/>
            <person name="Morishige D.T."/>
            <person name="Grimwood J."/>
            <person name="Schmutz J."/>
            <person name="Mullet J.E."/>
        </authorList>
    </citation>
    <scope>NUCLEOTIDE SEQUENCE [LARGE SCALE GENOMIC DNA]</scope>
    <source>
        <strain evidence="2">cv. BTx623</strain>
    </source>
</reference>
<dbReference type="InParanoid" id="A0A1W0VTU7"/>
<proteinExistence type="predicted"/>
<evidence type="ECO:0000313" key="2">
    <source>
        <dbReference type="Proteomes" id="UP000000768"/>
    </source>
</evidence>
<dbReference type="Gramene" id="OQU76681">
    <property type="protein sequence ID" value="OQU76681"/>
    <property type="gene ID" value="SORBI_3010G186900"/>
</dbReference>
<evidence type="ECO:0000313" key="1">
    <source>
        <dbReference type="EMBL" id="OQU76681.1"/>
    </source>
</evidence>
<dbReference type="Proteomes" id="UP000000768">
    <property type="component" value="Chromosome 10"/>
</dbReference>
<accession>A0A1W0VTU7</accession>
<protein>
    <submittedName>
        <fullName evidence="1">Uncharacterized protein</fullName>
    </submittedName>
</protein>
<gene>
    <name evidence="1" type="ORF">SORBI_3010G186900</name>
</gene>
<dbReference type="EMBL" id="CM000769">
    <property type="protein sequence ID" value="OQU76681.1"/>
    <property type="molecule type" value="Genomic_DNA"/>
</dbReference>
<sequence length="99" mass="11535">MNQNWNKKQKHFKLENIENTSHTISSRRVEPYWPKIVACYFGEPTARSRQLDAKIIVIFLIVPLPSTSSAHSSARFFSQQWIFVVIFVASLQRIRILSS</sequence>
<keyword evidence="2" id="KW-1185">Reference proteome</keyword>
<organism evidence="1 2">
    <name type="scientific">Sorghum bicolor</name>
    <name type="common">Sorghum</name>
    <name type="synonym">Sorghum vulgare</name>
    <dbReference type="NCBI Taxonomy" id="4558"/>
    <lineage>
        <taxon>Eukaryota</taxon>
        <taxon>Viridiplantae</taxon>
        <taxon>Streptophyta</taxon>
        <taxon>Embryophyta</taxon>
        <taxon>Tracheophyta</taxon>
        <taxon>Spermatophyta</taxon>
        <taxon>Magnoliopsida</taxon>
        <taxon>Liliopsida</taxon>
        <taxon>Poales</taxon>
        <taxon>Poaceae</taxon>
        <taxon>PACMAD clade</taxon>
        <taxon>Panicoideae</taxon>
        <taxon>Andropogonodae</taxon>
        <taxon>Andropogoneae</taxon>
        <taxon>Sorghinae</taxon>
        <taxon>Sorghum</taxon>
    </lineage>
</organism>
<dbReference type="AlphaFoldDB" id="A0A1W0VTU7"/>
<reference evidence="1 2" key="1">
    <citation type="journal article" date="2009" name="Nature">
        <title>The Sorghum bicolor genome and the diversification of grasses.</title>
        <authorList>
            <person name="Paterson A.H."/>
            <person name="Bowers J.E."/>
            <person name="Bruggmann R."/>
            <person name="Dubchak I."/>
            <person name="Grimwood J."/>
            <person name="Gundlach H."/>
            <person name="Haberer G."/>
            <person name="Hellsten U."/>
            <person name="Mitros T."/>
            <person name="Poliakov A."/>
            <person name="Schmutz J."/>
            <person name="Spannagl M."/>
            <person name="Tang H."/>
            <person name="Wang X."/>
            <person name="Wicker T."/>
            <person name="Bharti A.K."/>
            <person name="Chapman J."/>
            <person name="Feltus F.A."/>
            <person name="Gowik U."/>
            <person name="Grigoriev I.V."/>
            <person name="Lyons E."/>
            <person name="Maher C.A."/>
            <person name="Martis M."/>
            <person name="Narechania A."/>
            <person name="Otillar R.P."/>
            <person name="Penning B.W."/>
            <person name="Salamov A.A."/>
            <person name="Wang Y."/>
            <person name="Zhang L."/>
            <person name="Carpita N.C."/>
            <person name="Freeling M."/>
            <person name="Gingle A.R."/>
            <person name="Hash C.T."/>
            <person name="Keller B."/>
            <person name="Klein P."/>
            <person name="Kresovich S."/>
            <person name="McCann M.C."/>
            <person name="Ming R."/>
            <person name="Peterson D.G."/>
            <person name="Mehboob-ur-Rahman"/>
            <person name="Ware D."/>
            <person name="Westhoff P."/>
            <person name="Mayer K.F."/>
            <person name="Messing J."/>
            <person name="Rokhsar D.S."/>
        </authorList>
    </citation>
    <scope>NUCLEOTIDE SEQUENCE [LARGE SCALE GENOMIC DNA]</scope>
    <source>
        <strain evidence="2">cv. BTx623</strain>
    </source>
</reference>